<name>A0A2P2QI45_RHIMU</name>
<feature type="transmembrane region" description="Helical" evidence="1">
    <location>
        <begin position="29"/>
        <end position="46"/>
    </location>
</feature>
<keyword evidence="1" id="KW-0472">Membrane</keyword>
<dbReference type="EMBL" id="GGEC01086093">
    <property type="protein sequence ID" value="MBX66577.1"/>
    <property type="molecule type" value="Transcribed_RNA"/>
</dbReference>
<dbReference type="AlphaFoldDB" id="A0A2P2QI45"/>
<proteinExistence type="predicted"/>
<accession>A0A2P2QI45</accession>
<evidence type="ECO:0000256" key="1">
    <source>
        <dbReference type="SAM" id="Phobius"/>
    </source>
</evidence>
<keyword evidence="1" id="KW-0812">Transmembrane</keyword>
<evidence type="ECO:0000313" key="2">
    <source>
        <dbReference type="EMBL" id="MBX66577.1"/>
    </source>
</evidence>
<sequence length="51" mass="6052">MFLFFHCCNYFFCARTISTTRRSILSCPMYLFFLCESILCITVFIVHKVGK</sequence>
<reference evidence="2" key="1">
    <citation type="submission" date="2018-02" db="EMBL/GenBank/DDBJ databases">
        <title>Rhizophora mucronata_Transcriptome.</title>
        <authorList>
            <person name="Meera S.P."/>
            <person name="Sreeshan A."/>
            <person name="Augustine A."/>
        </authorList>
    </citation>
    <scope>NUCLEOTIDE SEQUENCE</scope>
    <source>
        <tissue evidence="2">Leaf</tissue>
    </source>
</reference>
<protein>
    <submittedName>
        <fullName evidence="2">Uncharacterized protein</fullName>
    </submittedName>
</protein>
<keyword evidence="1" id="KW-1133">Transmembrane helix</keyword>
<organism evidence="2">
    <name type="scientific">Rhizophora mucronata</name>
    <name type="common">Asiatic mangrove</name>
    <dbReference type="NCBI Taxonomy" id="61149"/>
    <lineage>
        <taxon>Eukaryota</taxon>
        <taxon>Viridiplantae</taxon>
        <taxon>Streptophyta</taxon>
        <taxon>Embryophyta</taxon>
        <taxon>Tracheophyta</taxon>
        <taxon>Spermatophyta</taxon>
        <taxon>Magnoliopsida</taxon>
        <taxon>eudicotyledons</taxon>
        <taxon>Gunneridae</taxon>
        <taxon>Pentapetalae</taxon>
        <taxon>rosids</taxon>
        <taxon>fabids</taxon>
        <taxon>Malpighiales</taxon>
        <taxon>Rhizophoraceae</taxon>
        <taxon>Rhizophora</taxon>
    </lineage>
</organism>